<feature type="domain" description="SH3b" evidence="1">
    <location>
        <begin position="61"/>
        <end position="130"/>
    </location>
</feature>
<dbReference type="AlphaFoldDB" id="A0A347UD67"/>
<name>A0A347UD67_9RHOB</name>
<dbReference type="KEGG" id="pamo:BAR1_01910"/>
<proteinExistence type="predicted"/>
<dbReference type="Proteomes" id="UP000261704">
    <property type="component" value="Chromosome"/>
</dbReference>
<accession>A0A347UD67</accession>
<dbReference type="Pfam" id="PF08239">
    <property type="entry name" value="SH3_3"/>
    <property type="match status" value="1"/>
</dbReference>
<dbReference type="SMART" id="SM00287">
    <property type="entry name" value="SH3b"/>
    <property type="match status" value="1"/>
</dbReference>
<dbReference type="InterPro" id="IPR003646">
    <property type="entry name" value="SH3-like_bac-type"/>
</dbReference>
<reference evidence="2 3" key="1">
    <citation type="submission" date="2018-09" db="EMBL/GenBank/DDBJ databases">
        <title>Profundibacter amoris BAR1 gen. nov., sp. nov., a new member of the Roseobacter clade isolated at Lokis Castle Vent Field on the Arctic Mid-Oceanic Ridge.</title>
        <authorList>
            <person name="Le Moine Bauer S."/>
            <person name="Sjoeberg A.G."/>
            <person name="L'Haridon S."/>
            <person name="Stokke R."/>
            <person name="Roalkvam I."/>
            <person name="Steen I.H."/>
            <person name="Dahle H."/>
        </authorList>
    </citation>
    <scope>NUCLEOTIDE SEQUENCE [LARGE SCALE GENOMIC DNA]</scope>
    <source>
        <strain evidence="2 3">BAR1</strain>
    </source>
</reference>
<organism evidence="2 3">
    <name type="scientific">Profundibacter amoris</name>
    <dbReference type="NCBI Taxonomy" id="2171755"/>
    <lineage>
        <taxon>Bacteria</taxon>
        <taxon>Pseudomonadati</taxon>
        <taxon>Pseudomonadota</taxon>
        <taxon>Alphaproteobacteria</taxon>
        <taxon>Rhodobacterales</taxon>
        <taxon>Paracoccaceae</taxon>
        <taxon>Profundibacter</taxon>
    </lineage>
</organism>
<dbReference type="Gene3D" id="2.30.30.40">
    <property type="entry name" value="SH3 Domains"/>
    <property type="match status" value="1"/>
</dbReference>
<gene>
    <name evidence="2" type="ORF">BAR1_01910</name>
</gene>
<dbReference type="OrthoDB" id="8451772at2"/>
<evidence type="ECO:0000259" key="1">
    <source>
        <dbReference type="PROSITE" id="PS51781"/>
    </source>
</evidence>
<dbReference type="PROSITE" id="PS51781">
    <property type="entry name" value="SH3B"/>
    <property type="match status" value="1"/>
</dbReference>
<sequence>MLQRWALTLGKESMTCETARLGVFCSQTQYLQGGDANFWRKTMTNFAKVVSGIIAATVGLTLTATSVLAVEATAKSAVNVRSGPGVSYGKVDALYGGEAVEITECRGNWCHIQHPGPDGWVSGRYLIAVEGSSEAGGGTGGSRSSDDAAAAAIIGAIIGGVIAGRSSDPAPAEPELPYGPDTCKPGYVWRDAIPGDHVCVRPTRRSKAAHENAIAGSRVDPAGAYGPNTCKPGFVWREAYSGDVVCVTGARREQVRLENRDGPSHRVVAP</sequence>
<protein>
    <submittedName>
        <fullName evidence="2">SH3 domain-containing protein</fullName>
    </submittedName>
</protein>
<evidence type="ECO:0000313" key="2">
    <source>
        <dbReference type="EMBL" id="AXX96795.1"/>
    </source>
</evidence>
<keyword evidence="3" id="KW-1185">Reference proteome</keyword>
<dbReference type="EMBL" id="CP032125">
    <property type="protein sequence ID" value="AXX96795.1"/>
    <property type="molecule type" value="Genomic_DNA"/>
</dbReference>
<evidence type="ECO:0000313" key="3">
    <source>
        <dbReference type="Proteomes" id="UP000261704"/>
    </source>
</evidence>